<feature type="transmembrane region" description="Helical" evidence="9">
    <location>
        <begin position="141"/>
        <end position="167"/>
    </location>
</feature>
<gene>
    <name evidence="9" type="primary">hppA</name>
    <name evidence="11" type="ORF">H5V45_09850</name>
</gene>
<feature type="transmembrane region" description="Helical" evidence="9">
    <location>
        <begin position="16"/>
        <end position="36"/>
    </location>
</feature>
<feature type="transmembrane region" description="Helical" evidence="9">
    <location>
        <begin position="632"/>
        <end position="651"/>
    </location>
</feature>
<feature type="transmembrane region" description="Helical" evidence="9">
    <location>
        <begin position="536"/>
        <end position="555"/>
    </location>
</feature>
<dbReference type="NCBIfam" id="NF001952">
    <property type="entry name" value="PRK00733.1-4"/>
    <property type="match status" value="1"/>
</dbReference>
<evidence type="ECO:0000256" key="9">
    <source>
        <dbReference type="HAMAP-Rule" id="MF_01129"/>
    </source>
</evidence>
<dbReference type="GO" id="GO:0009678">
    <property type="term" value="F:diphosphate hydrolysis-driven proton transmembrane transporter activity"/>
    <property type="evidence" value="ECO:0007669"/>
    <property type="project" value="UniProtKB-UniRule"/>
</dbReference>
<comment type="similarity">
    <text evidence="9">Belongs to the H(+)-translocating pyrophosphatase (TC 3.A.10) family. K(+)-insensitive subfamily.</text>
</comment>
<feature type="compositionally biased region" description="Low complexity" evidence="10">
    <location>
        <begin position="768"/>
        <end position="787"/>
    </location>
</feature>
<feature type="transmembrane region" description="Helical" evidence="9">
    <location>
        <begin position="305"/>
        <end position="324"/>
    </location>
</feature>
<dbReference type="PIRSF" id="PIRSF001265">
    <property type="entry name" value="H+-PPase"/>
    <property type="match status" value="1"/>
</dbReference>
<evidence type="ECO:0000256" key="3">
    <source>
        <dbReference type="ARBA" id="ARBA00022692"/>
    </source>
</evidence>
<evidence type="ECO:0000256" key="10">
    <source>
        <dbReference type="SAM" id="MobiDB-lite"/>
    </source>
</evidence>
<comment type="function">
    <text evidence="9">Proton pump that utilizes the energy of pyrophosphate hydrolysis as the driving force for proton movement across the membrane. Generates a proton motive force.</text>
</comment>
<keyword evidence="6 9" id="KW-1133">Transmembrane helix</keyword>
<dbReference type="NCBIfam" id="NF001960">
    <property type="entry name" value="PRK00733.3-5"/>
    <property type="match status" value="1"/>
</dbReference>
<evidence type="ECO:0000313" key="11">
    <source>
        <dbReference type="EMBL" id="MBB6627624.1"/>
    </source>
</evidence>
<comment type="subunit">
    <text evidence="9">Homodimer.</text>
</comment>
<keyword evidence="4 9" id="KW-0460">Magnesium</keyword>
<dbReference type="HAMAP" id="MF_01129">
    <property type="entry name" value="PPase_energized_pump"/>
    <property type="match status" value="1"/>
</dbReference>
<dbReference type="GO" id="GO:0012505">
    <property type="term" value="C:endomembrane system"/>
    <property type="evidence" value="ECO:0007669"/>
    <property type="project" value="UniProtKB-SubCell"/>
</dbReference>
<organism evidence="11 12">
    <name type="scientific">Nocardioides luti</name>
    <dbReference type="NCBI Taxonomy" id="2761101"/>
    <lineage>
        <taxon>Bacteria</taxon>
        <taxon>Bacillati</taxon>
        <taxon>Actinomycetota</taxon>
        <taxon>Actinomycetes</taxon>
        <taxon>Propionibacteriales</taxon>
        <taxon>Nocardioidaceae</taxon>
        <taxon>Nocardioides</taxon>
    </lineage>
</organism>
<comment type="caution">
    <text evidence="11">The sequence shown here is derived from an EMBL/GenBank/DDBJ whole genome shotgun (WGS) entry which is preliminary data.</text>
</comment>
<feature type="transmembrane region" description="Helical" evidence="9">
    <location>
        <begin position="99"/>
        <end position="120"/>
    </location>
</feature>
<keyword evidence="12" id="KW-1185">Reference proteome</keyword>
<protein>
    <recommendedName>
        <fullName evidence="9">K(+)-insensitive pyrophosphate-energized proton pump</fullName>
        <ecNumber evidence="9">7.1.3.1</ecNumber>
    </recommendedName>
    <alternativeName>
        <fullName evidence="9">Membrane-bound proton-translocating pyrophosphatase</fullName>
    </alternativeName>
    <alternativeName>
        <fullName evidence="9">Pyrophosphate-energized inorganic pyrophosphatase</fullName>
        <shortName evidence="9">H(+)-PPase</shortName>
    </alternativeName>
</protein>
<dbReference type="GO" id="GO:0005886">
    <property type="term" value="C:plasma membrane"/>
    <property type="evidence" value="ECO:0007669"/>
    <property type="project" value="UniProtKB-SubCell"/>
</dbReference>
<keyword evidence="11" id="KW-0378">Hydrolase</keyword>
<feature type="transmembrane region" description="Helical" evidence="9">
    <location>
        <begin position="426"/>
        <end position="449"/>
    </location>
</feature>
<dbReference type="RefSeq" id="WP_185252765.1">
    <property type="nucleotide sequence ID" value="NZ_JACKXE010000001.1"/>
</dbReference>
<sequence>MTGFYPAVVDVSGGNLVLVIVVALIALGALAMAAMFRQEVLAAGEGTDNMKNIAQAVQEGANAYLTRQFRTLAIFAAIAFFALLALPADDAAVRIFRSVFFIVGAGFSATVGYLGMNLAVRANLRVAAAANTTGREPAMTIGLRTGAMVGMLTVGLGLLGASLVVLIFQDKAPNVLEGFGFGAALLAMFMRVGGGIFTKAADVGADLVGKVEQNIPEDDPRNAATIADNVGDNVGDCAGMAADLFESYAVTLVAALILGSQAFGDKGLIFPLLIPAIGALTAVAGVYLTKPKVGENGLTTINRSFYLSSGIAALASVILSYVYLPGSFAEFTNIAPELAGADGDPRFIAAAAVVIGIVMSAGILALTGYYTGTEYRPVKDVGKTSLTGAATVILSGLSVGFESAVYTTLVIGAAVFGAYLLGGAALTVSLFAVALAGTGLLTTVGVIVAMDTFGPVSDNAQGIAEMSGDVSPEGAQILTELDAVGNTTKAITKGIAIATAVLAATALFGSYATSVAESLVDANPSLEEANLLDFSVFNPAVLVGVLLGAAVVFLFSGLAINAVARAAGAVVYEVRRQFREIPGIMEGTGRPEYGKVVDIVTKDSLRELVTPGILAVLAPIAVGFGLGATALAGFLAGAIGTGTLMAVFLANSGGAWDNAKKLVEDGNHGGKGSLAHEATIIGDTVGDPFKDTAGPAINPLIKVMNLVSLLIASAVVSMSVGDDQHDGLRVLIALVAVAIIAGAVYISKQREVSLGDDAGTPPAPPAAGTPTQQAPTQAPTYDAPPTTGHDPAPTQQFPPPTH</sequence>
<dbReference type="GO" id="GO:0004427">
    <property type="term" value="F:inorganic diphosphate phosphatase activity"/>
    <property type="evidence" value="ECO:0007669"/>
    <property type="project" value="UniProtKB-UniRule"/>
</dbReference>
<keyword evidence="7 9" id="KW-0406">Ion transport</keyword>
<feature type="transmembrane region" description="Helical" evidence="9">
    <location>
        <begin position="495"/>
        <end position="516"/>
    </location>
</feature>
<feature type="transmembrane region" description="Helical" evidence="9">
    <location>
        <begin position="269"/>
        <end position="289"/>
    </location>
</feature>
<evidence type="ECO:0000256" key="2">
    <source>
        <dbReference type="ARBA" id="ARBA00022448"/>
    </source>
</evidence>
<comment type="catalytic activity">
    <reaction evidence="9">
        <text>diphosphate + H2O + H(+)(in) = 2 phosphate + 2 H(+)(out)</text>
        <dbReference type="Rhea" id="RHEA:13973"/>
        <dbReference type="ChEBI" id="CHEBI:15377"/>
        <dbReference type="ChEBI" id="CHEBI:15378"/>
        <dbReference type="ChEBI" id="CHEBI:33019"/>
        <dbReference type="ChEBI" id="CHEBI:43474"/>
        <dbReference type="EC" id="7.1.3.1"/>
    </reaction>
</comment>
<evidence type="ECO:0000256" key="7">
    <source>
        <dbReference type="ARBA" id="ARBA00023065"/>
    </source>
</evidence>
<keyword evidence="3 9" id="KW-0812">Transmembrane</keyword>
<dbReference type="EC" id="7.1.3.1" evidence="9"/>
<feature type="transmembrane region" description="Helical" evidence="9">
    <location>
        <begin position="608"/>
        <end position="626"/>
    </location>
</feature>
<name>A0A7X0RG08_9ACTN</name>
<keyword evidence="9" id="KW-1003">Cell membrane</keyword>
<comment type="cofactor">
    <cofactor evidence="9">
        <name>Mg(2+)</name>
        <dbReference type="ChEBI" id="CHEBI:18420"/>
    </cofactor>
</comment>
<evidence type="ECO:0000256" key="5">
    <source>
        <dbReference type="ARBA" id="ARBA00022967"/>
    </source>
</evidence>
<dbReference type="PANTHER" id="PTHR31998">
    <property type="entry name" value="K(+)-INSENSITIVE PYROPHOSPHATE-ENERGIZED PROTON PUMP"/>
    <property type="match status" value="1"/>
</dbReference>
<dbReference type="NCBIfam" id="TIGR01104">
    <property type="entry name" value="V_PPase"/>
    <property type="match status" value="1"/>
</dbReference>
<feature type="transmembrane region" description="Helical" evidence="9">
    <location>
        <begin position="347"/>
        <end position="371"/>
    </location>
</feature>
<feature type="transmembrane region" description="Helical" evidence="9">
    <location>
        <begin position="727"/>
        <end position="746"/>
    </location>
</feature>
<dbReference type="AlphaFoldDB" id="A0A7X0RG08"/>
<reference evidence="11 12" key="1">
    <citation type="submission" date="2020-08" db="EMBL/GenBank/DDBJ databases">
        <authorList>
            <person name="Seo M.-J."/>
        </authorList>
    </citation>
    <scope>NUCLEOTIDE SEQUENCE [LARGE SCALE GENOMIC DNA]</scope>
    <source>
        <strain evidence="11 12">KIGAM211</strain>
    </source>
</reference>
<evidence type="ECO:0000256" key="6">
    <source>
        <dbReference type="ARBA" id="ARBA00022989"/>
    </source>
</evidence>
<feature type="region of interest" description="Disordered" evidence="10">
    <location>
        <begin position="755"/>
        <end position="802"/>
    </location>
</feature>
<feature type="transmembrane region" description="Helical" evidence="9">
    <location>
        <begin position="392"/>
        <end position="420"/>
    </location>
</feature>
<evidence type="ECO:0000256" key="4">
    <source>
        <dbReference type="ARBA" id="ARBA00022842"/>
    </source>
</evidence>
<keyword evidence="2 9" id="KW-0813">Transport</keyword>
<keyword evidence="9" id="KW-0375">Hydrogen ion transport</keyword>
<evidence type="ECO:0000313" key="12">
    <source>
        <dbReference type="Proteomes" id="UP000523955"/>
    </source>
</evidence>
<comment type="subcellular location">
    <subcellularLocation>
        <location evidence="9">Cell membrane</location>
        <topology evidence="9">Multi-pass membrane protein</topology>
    </subcellularLocation>
    <subcellularLocation>
        <location evidence="1">Endomembrane system</location>
        <topology evidence="1">Multi-pass membrane protein</topology>
    </subcellularLocation>
</comment>
<feature type="site" description="Determinant of potassium independence" evidence="9">
    <location>
        <position position="489"/>
    </location>
</feature>
<feature type="transmembrane region" description="Helical" evidence="9">
    <location>
        <begin position="179"/>
        <end position="197"/>
    </location>
</feature>
<dbReference type="Proteomes" id="UP000523955">
    <property type="component" value="Unassembled WGS sequence"/>
</dbReference>
<evidence type="ECO:0000256" key="8">
    <source>
        <dbReference type="ARBA" id="ARBA00023136"/>
    </source>
</evidence>
<evidence type="ECO:0000256" key="1">
    <source>
        <dbReference type="ARBA" id="ARBA00004127"/>
    </source>
</evidence>
<dbReference type="EMBL" id="JACKXE010000001">
    <property type="protein sequence ID" value="MBB6627624.1"/>
    <property type="molecule type" value="Genomic_DNA"/>
</dbReference>
<accession>A0A7X0RG08</accession>
<comment type="caution">
    <text evidence="9">Lacks conserved residue(s) required for the propagation of feature annotation.</text>
</comment>
<keyword evidence="5 9" id="KW-1278">Translocase</keyword>
<feature type="transmembrane region" description="Helical" evidence="9">
    <location>
        <begin position="703"/>
        <end position="721"/>
    </location>
</feature>
<proteinExistence type="inferred from homology"/>
<dbReference type="InterPro" id="IPR004131">
    <property type="entry name" value="PPase-energised_H-pump"/>
</dbReference>
<dbReference type="Pfam" id="PF03030">
    <property type="entry name" value="H_PPase"/>
    <property type="match status" value="1"/>
</dbReference>
<feature type="transmembrane region" description="Helical" evidence="9">
    <location>
        <begin position="69"/>
        <end position="87"/>
    </location>
</feature>
<keyword evidence="8 9" id="KW-0472">Membrane</keyword>
<dbReference type="GO" id="GO:0000287">
    <property type="term" value="F:magnesium ion binding"/>
    <property type="evidence" value="ECO:0007669"/>
    <property type="project" value="UniProtKB-UniRule"/>
</dbReference>